<feature type="domain" description="Wings apart-like protein C-terminal" evidence="3">
    <location>
        <begin position="395"/>
        <end position="736"/>
    </location>
</feature>
<accession>A0A136J6S3</accession>
<proteinExistence type="inferred from homology"/>
<evidence type="ECO:0000256" key="1">
    <source>
        <dbReference type="ARBA" id="ARBA00006854"/>
    </source>
</evidence>
<feature type="region of interest" description="Disordered" evidence="2">
    <location>
        <begin position="287"/>
        <end position="319"/>
    </location>
</feature>
<feature type="compositionally biased region" description="Acidic residues" evidence="2">
    <location>
        <begin position="265"/>
        <end position="276"/>
    </location>
</feature>
<dbReference type="STRING" id="196109.A0A136J6S3"/>
<feature type="compositionally biased region" description="Polar residues" evidence="2">
    <location>
        <begin position="288"/>
        <end position="309"/>
    </location>
</feature>
<sequence>MDPASDLSSARKRKVTTYGKFAKRRPVPAADVSPSAYDFPADDDELTATSRKTNTSSSEPSRRPSPSLAAPAVLQQGRVRPPSQALGASLARKRKLQHVSPAKARTQQAPAVPLQPQHKMGLVDSIGSKARRVQSTQSSDSSELDQRPSKLSSPPRTPTPPRASPANKRRTVAQEVPFSPNTMQVWDNLGRGASPEVERPQSQHQIPVRLANIPAAPFSAPTSLSTGSQSNAVSHSSNSATRKTATTRTRKRLIDTLAEQSTGAEGDEDQDENDVDDKDMMIDIRPKLSSQPSFGSDSQKSSEVPSTPLTKPKAAPASQIRTFARSSSALKFQYGQQNKILEEEVDLFDSLALPEENSVPLKGRRLELGSHKKKSSAAFGLEDDDLDTESPKRMIRNIHELRQAGANSRDADEMADLSYQIGVAGPPSSSRRTALVQIAEQLHDKAFVRKYRAHGLEQIIFQGVDREEDTVASCLIASILIIVLAKERSAHTMQVLHDENPGSMLTRLCSDTRAIKDLVRDRKSNLSKRNQTAILDIQMALTQPAVWKSRPPSRVSPRTLALKALRYLVAPGEDITSHAMMLTPTVIEPLFSMLEGMVHELKTSDEPGEVDTTDLEIAVTILHDHAAYLSTVAQDDTQWATAHLPAVADLFGVTLGQSNKTLEKAVLKLTINMVNHNLAAPDIFVSKGLVQPLAVSLCDSFGRALELVIGDQPTEGLLDGLVLELGILINFCEHSALARKTTFECGSGDQAPLDQIIRLFLDNRRKTSEADSVEKSHLNVVFGYLTILLGYLALYPPVRHKFRSSHPGKNMEPLLESIREFIFYHKKMESMAGGEDDNEAPKNAEWQSLQKLAYSIEDEARFD</sequence>
<name>A0A136J6S3_9PEZI</name>
<dbReference type="Pfam" id="PF07814">
    <property type="entry name" value="WAPL"/>
    <property type="match status" value="1"/>
</dbReference>
<organism evidence="4 5">
    <name type="scientific">Microdochium bolleyi</name>
    <dbReference type="NCBI Taxonomy" id="196109"/>
    <lineage>
        <taxon>Eukaryota</taxon>
        <taxon>Fungi</taxon>
        <taxon>Dikarya</taxon>
        <taxon>Ascomycota</taxon>
        <taxon>Pezizomycotina</taxon>
        <taxon>Sordariomycetes</taxon>
        <taxon>Xylariomycetidae</taxon>
        <taxon>Xylariales</taxon>
        <taxon>Microdochiaceae</taxon>
        <taxon>Microdochium</taxon>
    </lineage>
</organism>
<dbReference type="InterPro" id="IPR022771">
    <property type="entry name" value="WAPL_C"/>
</dbReference>
<dbReference type="InterPro" id="IPR039874">
    <property type="entry name" value="WAPL"/>
</dbReference>
<evidence type="ECO:0000313" key="5">
    <source>
        <dbReference type="Proteomes" id="UP000070501"/>
    </source>
</evidence>
<dbReference type="AlphaFoldDB" id="A0A136J6S3"/>
<dbReference type="InParanoid" id="A0A136J6S3"/>
<dbReference type="EMBL" id="KQ964248">
    <property type="protein sequence ID" value="KXJ92885.1"/>
    <property type="molecule type" value="Genomic_DNA"/>
</dbReference>
<evidence type="ECO:0000259" key="3">
    <source>
        <dbReference type="Pfam" id="PF07814"/>
    </source>
</evidence>
<dbReference type="PANTHER" id="PTHR22100:SF13">
    <property type="entry name" value="WINGS APART-LIKE PROTEIN HOMOLOG"/>
    <property type="match status" value="1"/>
</dbReference>
<feature type="region of interest" description="Disordered" evidence="2">
    <location>
        <begin position="218"/>
        <end position="249"/>
    </location>
</feature>
<feature type="compositionally biased region" description="Low complexity" evidence="2">
    <location>
        <begin position="228"/>
        <end position="247"/>
    </location>
</feature>
<feature type="compositionally biased region" description="Low complexity" evidence="2">
    <location>
        <begin position="56"/>
        <end position="67"/>
    </location>
</feature>
<dbReference type="InterPro" id="IPR011989">
    <property type="entry name" value="ARM-like"/>
</dbReference>
<dbReference type="PANTHER" id="PTHR22100">
    <property type="entry name" value="WINGS APART-LIKE PROTEIN HOMOLOG"/>
    <property type="match status" value="1"/>
</dbReference>
<comment type="similarity">
    <text evidence="1">Belongs to the WAPL family.</text>
</comment>
<reference evidence="5" key="1">
    <citation type="submission" date="2016-02" db="EMBL/GenBank/DDBJ databases">
        <title>Draft genome sequence of Microdochium bolleyi, a fungal endophyte of beachgrass.</title>
        <authorList>
            <consortium name="DOE Joint Genome Institute"/>
            <person name="David A.S."/>
            <person name="May G."/>
            <person name="Haridas S."/>
            <person name="Lim J."/>
            <person name="Wang M."/>
            <person name="Labutti K."/>
            <person name="Lipzen A."/>
            <person name="Barry K."/>
            <person name="Grigoriev I.V."/>
        </authorList>
    </citation>
    <scope>NUCLEOTIDE SEQUENCE [LARGE SCALE GENOMIC DNA]</scope>
    <source>
        <strain evidence="5">J235TASD1</strain>
    </source>
</reference>
<keyword evidence="5" id="KW-1185">Reference proteome</keyword>
<protein>
    <submittedName>
        <fullName evidence="4">Wings apart-like protein regulation of heterochromatin-domain-containing protein</fullName>
    </submittedName>
</protein>
<dbReference type="Gene3D" id="1.25.10.10">
    <property type="entry name" value="Leucine-rich Repeat Variant"/>
    <property type="match status" value="1"/>
</dbReference>
<evidence type="ECO:0000313" key="4">
    <source>
        <dbReference type="EMBL" id="KXJ92885.1"/>
    </source>
</evidence>
<gene>
    <name evidence="4" type="ORF">Micbo1qcDRAFT_232560</name>
</gene>
<feature type="region of interest" description="Disordered" evidence="2">
    <location>
        <begin position="257"/>
        <end position="276"/>
    </location>
</feature>
<feature type="region of interest" description="Disordered" evidence="2">
    <location>
        <begin position="1"/>
        <end position="206"/>
    </location>
</feature>
<dbReference type="Proteomes" id="UP000070501">
    <property type="component" value="Unassembled WGS sequence"/>
</dbReference>
<dbReference type="OrthoDB" id="78088at2759"/>
<feature type="compositionally biased region" description="Basic residues" evidence="2">
    <location>
        <begin position="10"/>
        <end position="26"/>
    </location>
</feature>
<evidence type="ECO:0000256" key="2">
    <source>
        <dbReference type="SAM" id="MobiDB-lite"/>
    </source>
</evidence>